<comment type="caution">
    <text evidence="2">The sequence shown here is derived from an EMBL/GenBank/DDBJ whole genome shotgun (WGS) entry which is preliminary data.</text>
</comment>
<dbReference type="Proteomes" id="UP001066276">
    <property type="component" value="Chromosome 9"/>
</dbReference>
<sequence>MAFKLFLDKFLVLEGLLIYRPPGPASKFLSLWPSLLEPLIMAPKAIILGDFNIHFDNTRDLLVAEFLNLMVVLDWVLKDGMATHRAGHTLDGIFTHPEEDLCLSTTPLEWMDHALLTFKFLARQQPIISIPQKKLIRSWRNIEAEPLKVTLINNWNDPKVSMLSPLARFNLGIRQAMDTLAPARISASRTRKKPNQPWFSQALKILQRKYRQKERCWKLSLCEAERVDLKLALNTYKEACRVAKSDYFTRKISEAANSSRELFRTVNVFTTPLGTPKVENSQDFCNKVANFFQCKVLDIHSSFRLDKKPANPSPPVNYSSSPGGDN</sequence>
<dbReference type="PANTHER" id="PTHR46670">
    <property type="entry name" value="ENDO/EXONUCLEASE/PHOSPHATASE DOMAIN-CONTAINING PROTEIN"/>
    <property type="match status" value="1"/>
</dbReference>
<evidence type="ECO:0008006" key="4">
    <source>
        <dbReference type="Google" id="ProtNLM"/>
    </source>
</evidence>
<name>A0AAV7MKB9_PLEWA</name>
<evidence type="ECO:0000256" key="1">
    <source>
        <dbReference type="SAM" id="MobiDB-lite"/>
    </source>
</evidence>
<organism evidence="2 3">
    <name type="scientific">Pleurodeles waltl</name>
    <name type="common">Iberian ribbed newt</name>
    <dbReference type="NCBI Taxonomy" id="8319"/>
    <lineage>
        <taxon>Eukaryota</taxon>
        <taxon>Metazoa</taxon>
        <taxon>Chordata</taxon>
        <taxon>Craniata</taxon>
        <taxon>Vertebrata</taxon>
        <taxon>Euteleostomi</taxon>
        <taxon>Amphibia</taxon>
        <taxon>Batrachia</taxon>
        <taxon>Caudata</taxon>
        <taxon>Salamandroidea</taxon>
        <taxon>Salamandridae</taxon>
        <taxon>Pleurodelinae</taxon>
        <taxon>Pleurodeles</taxon>
    </lineage>
</organism>
<evidence type="ECO:0000313" key="3">
    <source>
        <dbReference type="Proteomes" id="UP001066276"/>
    </source>
</evidence>
<proteinExistence type="predicted"/>
<gene>
    <name evidence="2" type="ORF">NDU88_001198</name>
</gene>
<reference evidence="2" key="1">
    <citation type="journal article" date="2022" name="bioRxiv">
        <title>Sequencing and chromosome-scale assembly of the giantPleurodeles waltlgenome.</title>
        <authorList>
            <person name="Brown T."/>
            <person name="Elewa A."/>
            <person name="Iarovenko S."/>
            <person name="Subramanian E."/>
            <person name="Araus A.J."/>
            <person name="Petzold A."/>
            <person name="Susuki M."/>
            <person name="Suzuki K.-i.T."/>
            <person name="Hayashi T."/>
            <person name="Toyoda A."/>
            <person name="Oliveira C."/>
            <person name="Osipova E."/>
            <person name="Leigh N.D."/>
            <person name="Simon A."/>
            <person name="Yun M.H."/>
        </authorList>
    </citation>
    <scope>NUCLEOTIDE SEQUENCE</scope>
    <source>
        <strain evidence="2">20211129_DDA</strain>
        <tissue evidence="2">Liver</tissue>
    </source>
</reference>
<dbReference type="PANTHER" id="PTHR46670:SF3">
    <property type="entry name" value="ENDONUCLEASE_EXONUCLEASE_PHOSPHATASE DOMAIN-CONTAINING PROTEIN"/>
    <property type="match status" value="1"/>
</dbReference>
<feature type="region of interest" description="Disordered" evidence="1">
    <location>
        <begin position="306"/>
        <end position="326"/>
    </location>
</feature>
<dbReference type="AlphaFoldDB" id="A0AAV7MKB9"/>
<evidence type="ECO:0000313" key="2">
    <source>
        <dbReference type="EMBL" id="KAJ1103777.1"/>
    </source>
</evidence>
<keyword evidence="3" id="KW-1185">Reference proteome</keyword>
<protein>
    <recommendedName>
        <fullName evidence="4">Endonuclease/exonuclease/phosphatase domain-containing protein</fullName>
    </recommendedName>
</protein>
<feature type="compositionally biased region" description="Low complexity" evidence="1">
    <location>
        <begin position="316"/>
        <end position="326"/>
    </location>
</feature>
<accession>A0AAV7MKB9</accession>
<dbReference type="EMBL" id="JANPWB010000013">
    <property type="protein sequence ID" value="KAJ1103777.1"/>
    <property type="molecule type" value="Genomic_DNA"/>
</dbReference>